<dbReference type="AlphaFoldDB" id="Q7MAL9"/>
<dbReference type="SUPFAM" id="SSF56655">
    <property type="entry name" value="Carbohydrate phosphatase"/>
    <property type="match status" value="1"/>
</dbReference>
<dbReference type="GO" id="GO:0046872">
    <property type="term" value="F:metal ion binding"/>
    <property type="evidence" value="ECO:0007669"/>
    <property type="project" value="UniProtKB-KW"/>
</dbReference>
<evidence type="ECO:0000256" key="1">
    <source>
        <dbReference type="PIRSR" id="PIRSR600760-2"/>
    </source>
</evidence>
<dbReference type="CDD" id="cd01642">
    <property type="entry name" value="Arch_FBPase_2"/>
    <property type="match status" value="1"/>
</dbReference>
<dbReference type="eggNOG" id="COG0483">
    <property type="taxonomic scope" value="Bacteria"/>
</dbReference>
<proteinExistence type="predicted"/>
<evidence type="ECO:0000313" key="2">
    <source>
        <dbReference type="EMBL" id="CAE09321.1"/>
    </source>
</evidence>
<dbReference type="InterPro" id="IPR000760">
    <property type="entry name" value="Inositol_monophosphatase-like"/>
</dbReference>
<gene>
    <name evidence="2" type="ordered locus">WS0158</name>
</gene>
<dbReference type="Pfam" id="PF00459">
    <property type="entry name" value="Inositol_P"/>
    <property type="match status" value="1"/>
</dbReference>
<keyword evidence="1" id="KW-0460">Magnesium</keyword>
<dbReference type="STRING" id="273121.WS0158"/>
<sequence length="244" mass="26780">MTNFVGSVLEATKEAIRALNPQNSTIYESLMVGAGGDVSLKADLMCEEILSARLRHFGHIHSEESGLIEGESQDIIYLDPLDGSTNLSSLIPYYGTSVALCDPEGRTKAAAVINFCSGETFIKTDAFALHGSIWQPIDTFVPIRPLEHASKIGIFEGSHRNAPWVLGLHQKGLKFRSPGAIALSMAYAHNVSFVLFDGEIREYDTKAGLFLCSDLHIHHDERALLISRDPIIFENLLELISQKG</sequence>
<feature type="binding site" evidence="1">
    <location>
        <position position="81"/>
    </location>
    <ligand>
        <name>Mg(2+)</name>
        <dbReference type="ChEBI" id="CHEBI:18420"/>
        <label>1</label>
        <note>catalytic</note>
    </ligand>
</feature>
<reference evidence="2 3" key="1">
    <citation type="journal article" date="2003" name="Proc. Natl. Acad. Sci. U.S.A.">
        <title>Complete genome sequence and analysis of Wolinella succinogenes.</title>
        <authorList>
            <person name="Baar C."/>
            <person name="Eppinger M."/>
            <person name="Raddatz G."/>
            <person name="Simon JM."/>
            <person name="Lanz C."/>
            <person name="Klimmek O."/>
            <person name="Nandakumar R."/>
            <person name="Gross R."/>
            <person name="Rosinus A."/>
            <person name="Keller H."/>
            <person name="Jagtap P."/>
            <person name="Linke B."/>
            <person name="Meyer F."/>
            <person name="Lederer H."/>
            <person name="Schuster S.C."/>
        </authorList>
    </citation>
    <scope>NUCLEOTIDE SEQUENCE [LARGE SCALE GENOMIC DNA]</scope>
    <source>
        <strain evidence="3">ATCC 29543 / DSM 1740 / CCUG 13145 / JCM 31913 / LMG 7466 / NCTC 11488 / FDC 602W</strain>
    </source>
</reference>
<comment type="cofactor">
    <cofactor evidence="1">
        <name>Mg(2+)</name>
        <dbReference type="ChEBI" id="CHEBI:18420"/>
    </cofactor>
</comment>
<organism evidence="3">
    <name type="scientific">Wolinella succinogenes (strain ATCC 29543 / DSM 1740 / CCUG 13145 / JCM 31913 / LMG 7466 / NCTC 11488 / FDC 602W)</name>
    <name type="common">Vibrio succinogenes</name>
    <dbReference type="NCBI Taxonomy" id="273121"/>
    <lineage>
        <taxon>Bacteria</taxon>
        <taxon>Pseudomonadati</taxon>
        <taxon>Campylobacterota</taxon>
        <taxon>Epsilonproteobacteria</taxon>
        <taxon>Campylobacterales</taxon>
        <taxon>Helicobacteraceae</taxon>
        <taxon>Wolinella</taxon>
    </lineage>
</organism>
<dbReference type="KEGG" id="wsu:WS0158"/>
<feature type="binding site" evidence="1">
    <location>
        <position position="63"/>
    </location>
    <ligand>
        <name>Mg(2+)</name>
        <dbReference type="ChEBI" id="CHEBI:18420"/>
        <label>1</label>
        <note>catalytic</note>
    </ligand>
</feature>
<dbReference type="EMBL" id="BX571657">
    <property type="protein sequence ID" value="CAE09321.1"/>
    <property type="molecule type" value="Genomic_DNA"/>
</dbReference>
<dbReference type="Proteomes" id="UP000000422">
    <property type="component" value="Chromosome"/>
</dbReference>
<feature type="binding site" evidence="1">
    <location>
        <position position="82"/>
    </location>
    <ligand>
        <name>Mg(2+)</name>
        <dbReference type="ChEBI" id="CHEBI:18420"/>
        <label>1</label>
        <note>catalytic</note>
    </ligand>
</feature>
<keyword evidence="1" id="KW-0479">Metal-binding</keyword>
<feature type="binding site" evidence="1">
    <location>
        <position position="79"/>
    </location>
    <ligand>
        <name>Mg(2+)</name>
        <dbReference type="ChEBI" id="CHEBI:18420"/>
        <label>1</label>
        <note>catalytic</note>
    </ligand>
</feature>
<evidence type="ECO:0000313" key="3">
    <source>
        <dbReference type="Proteomes" id="UP000000422"/>
    </source>
</evidence>
<accession>Q7MAL9</accession>
<name>Q7MAL9_WOLSU</name>
<protein>
    <submittedName>
        <fullName evidence="2">SUHB-LIKE PROTEIN</fullName>
    </submittedName>
</protein>
<dbReference type="Gene3D" id="3.30.540.10">
    <property type="entry name" value="Fructose-1,6-Bisphosphatase, subunit A, domain 1"/>
    <property type="match status" value="1"/>
</dbReference>
<keyword evidence="3" id="KW-1185">Reference proteome</keyword>
<dbReference type="RefSeq" id="WP_011138121.1">
    <property type="nucleotide sequence ID" value="NC_005090.1"/>
</dbReference>
<dbReference type="HOGENOM" id="CLU_044118_5_1_7"/>
<feature type="binding site" evidence="1">
    <location>
        <position position="204"/>
    </location>
    <ligand>
        <name>Mg(2+)</name>
        <dbReference type="ChEBI" id="CHEBI:18420"/>
        <label>1</label>
        <note>catalytic</note>
    </ligand>
</feature>